<evidence type="ECO:0000256" key="9">
    <source>
        <dbReference type="RuleBase" id="RU361166"/>
    </source>
</evidence>
<feature type="chain" id="PRO_5045006634" description="Endoglucanase" evidence="9">
    <location>
        <begin position="21"/>
        <end position="551"/>
    </location>
</feature>
<comment type="similarity">
    <text evidence="2 8 9">Belongs to the glycosyl hydrolase 9 (cellulase E) family.</text>
</comment>
<dbReference type="PANTHER" id="PTHR22298">
    <property type="entry name" value="ENDO-1,4-BETA-GLUCANASE"/>
    <property type="match status" value="1"/>
</dbReference>
<dbReference type="InterPro" id="IPR033126">
    <property type="entry name" value="Glyco_hydro_9_Asp/Glu_AS"/>
</dbReference>
<evidence type="ECO:0000313" key="11">
    <source>
        <dbReference type="Proteomes" id="UP000694865"/>
    </source>
</evidence>
<accession>A0ABM0LXC8</accession>
<evidence type="ECO:0000256" key="8">
    <source>
        <dbReference type="PROSITE-ProRule" id="PRU10060"/>
    </source>
</evidence>
<feature type="active site" evidence="8">
    <location>
        <position position="524"/>
    </location>
</feature>
<keyword evidence="9" id="KW-0732">Signal</keyword>
<dbReference type="Proteomes" id="UP000694865">
    <property type="component" value="Unplaced"/>
</dbReference>
<proteinExistence type="inferred from homology"/>
<evidence type="ECO:0000259" key="10">
    <source>
        <dbReference type="Pfam" id="PF00759"/>
    </source>
</evidence>
<keyword evidence="5 8" id="KW-0119">Carbohydrate metabolism</keyword>
<feature type="active site" evidence="8">
    <location>
        <position position="533"/>
    </location>
</feature>
<feature type="domain" description="Glycoside hydrolase family 9" evidence="10">
    <location>
        <begin position="139"/>
        <end position="545"/>
    </location>
</feature>
<dbReference type="Pfam" id="PF00759">
    <property type="entry name" value="Glyco_hydro_9"/>
    <property type="match status" value="1"/>
</dbReference>
<dbReference type="SUPFAM" id="SSF48208">
    <property type="entry name" value="Six-hairpin glycosidases"/>
    <property type="match status" value="1"/>
</dbReference>
<evidence type="ECO:0000256" key="7">
    <source>
        <dbReference type="ARBA" id="ARBA00023326"/>
    </source>
</evidence>
<sequence length="551" mass="63009">MSRLPLVLSLVYFLAVYVRSEMYEQPPPNLPLDDPSPDVPDNDDVYEVDGGIDKRSAIKMDNRRLNLTVGKEYMVAFVRSTTANYVSLFYLPAVHVRRKLYEKPPPNLPKDDLSPDVPDNDDIYNVDGEIDKRSTGFDYADALSASVEFFEAQRSGPVPENGRVQWRKPDVAQYDKGVNGEDLSGGMYDAGDHIKFNLPMAWTTTMLAWSYIEFEDAYIDAGEDKNTRDLLKWNCDYFIKCHPSPDVFYYQVGNPSIDHSQWNRPENISSTRPSYRIEDSGADVAGETAAALAGCAKVFEHFDTNYASECEHKAKSLFMFTLNHPGLYPPTIYYKSNGAWDEVAWAAIWLYWLTGDECYRQEAVSLYDSKKLHGKSYAYGWNDKREGLKLLMGHIHKDIDKDLKKKYWGHFKTYMNGWLPGGTVTYTPKGLACRDAWGSLRWAAYNTLRRELIPVHYSFQPTVDKFEMLVRYNNILRYSTKYFSCPVITERCTNSNSFNYDGPNHHLLRGAMVGGPNCSDGWKDNRKDYVKNEVACDYNAGFQTLVAGTYI</sequence>
<dbReference type="RefSeq" id="XP_006812419.1">
    <property type="nucleotide sequence ID" value="XM_006812356.1"/>
</dbReference>
<dbReference type="GeneID" id="100374001"/>
<gene>
    <name evidence="12" type="primary">LOC100374001</name>
</gene>
<feature type="signal peptide" evidence="9">
    <location>
        <begin position="1"/>
        <end position="20"/>
    </location>
</feature>
<keyword evidence="11" id="KW-1185">Reference proteome</keyword>
<dbReference type="InterPro" id="IPR001701">
    <property type="entry name" value="Glyco_hydro_9"/>
</dbReference>
<dbReference type="InterPro" id="IPR008928">
    <property type="entry name" value="6-hairpin_glycosidase_sf"/>
</dbReference>
<evidence type="ECO:0000256" key="6">
    <source>
        <dbReference type="ARBA" id="ARBA00023295"/>
    </source>
</evidence>
<name>A0ABM0LXC8_SACKO</name>
<dbReference type="InterPro" id="IPR012341">
    <property type="entry name" value="6hp_glycosidase-like_sf"/>
</dbReference>
<keyword evidence="7 8" id="KW-0624">Polysaccharide degradation</keyword>
<evidence type="ECO:0000256" key="5">
    <source>
        <dbReference type="ARBA" id="ARBA00023277"/>
    </source>
</evidence>
<dbReference type="EC" id="3.2.1.4" evidence="9"/>
<keyword evidence="4 9" id="KW-0136">Cellulose degradation</keyword>
<evidence type="ECO:0000256" key="2">
    <source>
        <dbReference type="ARBA" id="ARBA00007072"/>
    </source>
</evidence>
<comment type="catalytic activity">
    <reaction evidence="1 9">
        <text>Endohydrolysis of (1-&gt;4)-beta-D-glucosidic linkages in cellulose, lichenin and cereal beta-D-glucans.</text>
        <dbReference type="EC" id="3.2.1.4"/>
    </reaction>
</comment>
<evidence type="ECO:0000256" key="4">
    <source>
        <dbReference type="ARBA" id="ARBA00023001"/>
    </source>
</evidence>
<keyword evidence="3 8" id="KW-0378">Hydrolase</keyword>
<dbReference type="Gene3D" id="1.50.10.10">
    <property type="match status" value="2"/>
</dbReference>
<protein>
    <recommendedName>
        <fullName evidence="9">Endoglucanase</fullName>
        <ecNumber evidence="9">3.2.1.4</ecNumber>
    </recommendedName>
</protein>
<evidence type="ECO:0000256" key="3">
    <source>
        <dbReference type="ARBA" id="ARBA00022801"/>
    </source>
</evidence>
<evidence type="ECO:0000256" key="1">
    <source>
        <dbReference type="ARBA" id="ARBA00000966"/>
    </source>
</evidence>
<evidence type="ECO:0000313" key="12">
    <source>
        <dbReference type="RefSeq" id="XP_006812419.1"/>
    </source>
</evidence>
<keyword evidence="6 8" id="KW-0326">Glycosidase</keyword>
<organism evidence="11 12">
    <name type="scientific">Saccoglossus kowalevskii</name>
    <name type="common">Acorn worm</name>
    <dbReference type="NCBI Taxonomy" id="10224"/>
    <lineage>
        <taxon>Eukaryota</taxon>
        <taxon>Metazoa</taxon>
        <taxon>Hemichordata</taxon>
        <taxon>Enteropneusta</taxon>
        <taxon>Harrimaniidae</taxon>
        <taxon>Saccoglossus</taxon>
    </lineage>
</organism>
<reference evidence="12" key="1">
    <citation type="submission" date="2025-08" db="UniProtKB">
        <authorList>
            <consortium name="RefSeq"/>
        </authorList>
    </citation>
    <scope>IDENTIFICATION</scope>
    <source>
        <tissue evidence="12">Testes</tissue>
    </source>
</reference>
<dbReference type="PROSITE" id="PS00698">
    <property type="entry name" value="GH9_3"/>
    <property type="match status" value="1"/>
</dbReference>